<dbReference type="NCBIfam" id="TIGR03696">
    <property type="entry name" value="Rhs_assc_core"/>
    <property type="match status" value="1"/>
</dbReference>
<dbReference type="InterPro" id="IPR050708">
    <property type="entry name" value="T6SS_VgrG/RHS"/>
</dbReference>
<evidence type="ECO:0000313" key="1">
    <source>
        <dbReference type="EMBL" id="ARN56568.1"/>
    </source>
</evidence>
<dbReference type="KEGG" id="pbp:STSP1_00951"/>
<accession>A0A1W6LL99</accession>
<dbReference type="EMBL" id="CP021023">
    <property type="protein sequence ID" value="ARN56568.1"/>
    <property type="molecule type" value="Genomic_DNA"/>
</dbReference>
<organism evidence="1 2">
    <name type="scientific">Sedimentisphaera salicampi</name>
    <dbReference type="NCBI Taxonomy" id="1941349"/>
    <lineage>
        <taxon>Bacteria</taxon>
        <taxon>Pseudomonadati</taxon>
        <taxon>Planctomycetota</taxon>
        <taxon>Phycisphaerae</taxon>
        <taxon>Sedimentisphaerales</taxon>
        <taxon>Sedimentisphaeraceae</taxon>
        <taxon>Sedimentisphaera</taxon>
    </lineage>
</organism>
<protein>
    <recommendedName>
        <fullName evidence="3">Cell wall-associated polypeptide CWBP200</fullName>
    </recommendedName>
</protein>
<name>A0A1W6LL99_9BACT</name>
<dbReference type="AlphaFoldDB" id="A0A1W6LL99"/>
<sequence length="174" mass="19611">MSRFAKNAIGNPYMFTGRRYDAGTGLYYYRARMYSPKIARFLQTDPLGYFDTINPYAYCGNNPVNYIDPWGLYPDEYNPGGIGFPGGRGIPGGPPHEISPNEKKWIETQIAKQPLKFLPDLANPAILLLTHPKKMGDGSYQDPNLSGYYLDPNSPSCPYPRIYIPKSDNNQCEI</sequence>
<dbReference type="STRING" id="1941349.STSP1_00951"/>
<evidence type="ECO:0000313" key="2">
    <source>
        <dbReference type="Proteomes" id="UP000193334"/>
    </source>
</evidence>
<dbReference type="Proteomes" id="UP000193334">
    <property type="component" value="Chromosome"/>
</dbReference>
<evidence type="ECO:0008006" key="3">
    <source>
        <dbReference type="Google" id="ProtNLM"/>
    </source>
</evidence>
<proteinExistence type="predicted"/>
<dbReference type="PANTHER" id="PTHR32305:SF15">
    <property type="entry name" value="PROTEIN RHSA-RELATED"/>
    <property type="match status" value="1"/>
</dbReference>
<keyword evidence="2" id="KW-1185">Reference proteome</keyword>
<dbReference type="RefSeq" id="WP_085755258.1">
    <property type="nucleotide sequence ID" value="NZ_CP021023.1"/>
</dbReference>
<gene>
    <name evidence="1" type="ORF">STSP1_00951</name>
</gene>
<reference evidence="2" key="1">
    <citation type="submission" date="2017-04" db="EMBL/GenBank/DDBJ databases">
        <title>Comparative genomics and description of representatives of a novel lineage of planctomycetes thriving in anoxic sediments.</title>
        <authorList>
            <person name="Spring S."/>
            <person name="Bunk B."/>
            <person name="Sproer C."/>
        </authorList>
    </citation>
    <scope>NUCLEOTIDE SEQUENCE [LARGE SCALE GENOMIC DNA]</scope>
    <source>
        <strain evidence="2">ST-PulAB-D4</strain>
    </source>
</reference>
<dbReference type="PANTHER" id="PTHR32305">
    <property type="match status" value="1"/>
</dbReference>
<dbReference type="InterPro" id="IPR022385">
    <property type="entry name" value="Rhs_assc_core"/>
</dbReference>
<dbReference type="Gene3D" id="2.180.10.10">
    <property type="entry name" value="RHS repeat-associated core"/>
    <property type="match status" value="1"/>
</dbReference>